<dbReference type="RefSeq" id="WP_220192186.1">
    <property type="nucleotide sequence ID" value="NZ_BNJF01000001.1"/>
</dbReference>
<evidence type="ECO:0000313" key="3">
    <source>
        <dbReference type="EMBL" id="GHO42672.1"/>
    </source>
</evidence>
<dbReference type="SUPFAM" id="SSF53474">
    <property type="entry name" value="alpha/beta-Hydrolases"/>
    <property type="match status" value="1"/>
</dbReference>
<dbReference type="PANTHER" id="PTHR11614">
    <property type="entry name" value="PHOSPHOLIPASE-RELATED"/>
    <property type="match status" value="1"/>
</dbReference>
<dbReference type="GO" id="GO:0052689">
    <property type="term" value="F:carboxylic ester hydrolase activity"/>
    <property type="evidence" value="ECO:0007669"/>
    <property type="project" value="InterPro"/>
</dbReference>
<accession>A0A8J3MNF3</accession>
<dbReference type="Gene3D" id="3.40.50.1820">
    <property type="entry name" value="alpha/beta hydrolase"/>
    <property type="match status" value="1"/>
</dbReference>
<dbReference type="Proteomes" id="UP000612362">
    <property type="component" value="Unassembled WGS sequence"/>
</dbReference>
<reference evidence="3" key="1">
    <citation type="submission" date="2020-10" db="EMBL/GenBank/DDBJ databases">
        <title>Taxonomic study of unclassified bacteria belonging to the class Ktedonobacteria.</title>
        <authorList>
            <person name="Yabe S."/>
            <person name="Wang C.M."/>
            <person name="Zheng Y."/>
            <person name="Sakai Y."/>
            <person name="Cavaletti L."/>
            <person name="Monciardini P."/>
            <person name="Donadio S."/>
        </authorList>
    </citation>
    <scope>NUCLEOTIDE SEQUENCE</scope>
    <source>
        <strain evidence="3">SOSP1-1</strain>
    </source>
</reference>
<dbReference type="InterPro" id="IPR051044">
    <property type="entry name" value="MAG_DAG_Lipase"/>
</dbReference>
<dbReference type="AlphaFoldDB" id="A0A8J3MNF3"/>
<dbReference type="InterPro" id="IPR022742">
    <property type="entry name" value="Hydrolase_4"/>
</dbReference>
<dbReference type="InterPro" id="IPR012354">
    <property type="entry name" value="Esterase_lipase"/>
</dbReference>
<evidence type="ECO:0000256" key="1">
    <source>
        <dbReference type="PIRSR" id="PIRSR017388-1"/>
    </source>
</evidence>
<feature type="active site" description="Charge relay system" evidence="1">
    <location>
        <position position="249"/>
    </location>
</feature>
<dbReference type="Pfam" id="PF12146">
    <property type="entry name" value="Hydrolase_4"/>
    <property type="match status" value="1"/>
</dbReference>
<dbReference type="InterPro" id="IPR029058">
    <property type="entry name" value="AB_hydrolase_fold"/>
</dbReference>
<feature type="domain" description="Serine aminopeptidase S33" evidence="2">
    <location>
        <begin position="16"/>
        <end position="252"/>
    </location>
</feature>
<feature type="active site" description="Charge relay system" evidence="1">
    <location>
        <position position="219"/>
    </location>
</feature>
<dbReference type="PIRSF" id="PIRSF017388">
    <property type="entry name" value="Esterase_lipase"/>
    <property type="match status" value="1"/>
</dbReference>
<keyword evidence="4" id="KW-1185">Reference proteome</keyword>
<name>A0A8J3MNF3_9CHLR</name>
<dbReference type="EMBL" id="BNJF01000001">
    <property type="protein sequence ID" value="GHO42672.1"/>
    <property type="molecule type" value="Genomic_DNA"/>
</dbReference>
<gene>
    <name evidence="3" type="ORF">KSX_08350</name>
</gene>
<proteinExistence type="predicted"/>
<evidence type="ECO:0000259" key="2">
    <source>
        <dbReference type="Pfam" id="PF12146"/>
    </source>
</evidence>
<sequence length="279" mass="31332">MVLRRNAGSFQLGPEQTDRACVLIHNIGGSPLEMYELGEYLAEQNIRVHGILLAGHDGDVDTLSICEREEWLETIAQEIEVLKDHPYIFLAGFSLGAVMALLTALEYADRITGVIAMSTPLRLASGKHGLSNYFSKWFTPLDYLEFDDPNVRRDVIDCVRIFDPKSMNGLSEEEILGLARQTARFPLATWRQMTALARDLRGGLRNLVTPLLIIHGRHDAIAHPENALELYQKAIYAPKSLHWLERSGHVLMEGPESEQLHFLCASFINDTVLHDLMSG</sequence>
<comment type="caution">
    <text evidence="3">The sequence shown here is derived from an EMBL/GenBank/DDBJ whole genome shotgun (WGS) entry which is preliminary data.</text>
</comment>
<feature type="active site" description="Nucleophile" evidence="1">
    <location>
        <position position="94"/>
    </location>
</feature>
<organism evidence="3 4">
    <name type="scientific">Ktedonospora formicarum</name>
    <dbReference type="NCBI Taxonomy" id="2778364"/>
    <lineage>
        <taxon>Bacteria</taxon>
        <taxon>Bacillati</taxon>
        <taxon>Chloroflexota</taxon>
        <taxon>Ktedonobacteria</taxon>
        <taxon>Ktedonobacterales</taxon>
        <taxon>Ktedonobacteraceae</taxon>
        <taxon>Ktedonospora</taxon>
    </lineage>
</organism>
<protein>
    <submittedName>
        <fullName evidence="3">Carboxylesterase</fullName>
    </submittedName>
</protein>
<evidence type="ECO:0000313" key="4">
    <source>
        <dbReference type="Proteomes" id="UP000612362"/>
    </source>
</evidence>